<dbReference type="GO" id="GO:0005506">
    <property type="term" value="F:iron ion binding"/>
    <property type="evidence" value="ECO:0007669"/>
    <property type="project" value="InterPro"/>
</dbReference>
<dbReference type="eggNOG" id="COG1395">
    <property type="taxonomic scope" value="Bacteria"/>
</dbReference>
<sequence>MDCNKIGKLILSLRKEKNMTQKEIADAMNISDKTISKWERGLGCPDVSLLGTLSQILGVNIEKILSGDLNPNDTEGGNMKKFKFYVCSNCGNIASNTGQAEISCCGRRLEPLAARPEDGEHNMKIDEIENDYYITIPHEMSKSHYISFVAYVMYDRVLLVKLYPEQNAEVRFPKMRGGKLYFYCSQHGLWMK</sequence>
<dbReference type="PANTHER" id="PTHR46558">
    <property type="entry name" value="TRACRIPTIONAL REGULATORY PROTEIN-RELATED-RELATED"/>
    <property type="match status" value="1"/>
</dbReference>
<gene>
    <name evidence="3" type="ORF">CLIT_2c00640</name>
</gene>
<feature type="domain" description="HTH cro/C1-type" evidence="2">
    <location>
        <begin position="10"/>
        <end position="64"/>
    </location>
</feature>
<dbReference type="InterPro" id="IPR001387">
    <property type="entry name" value="Cro/C1-type_HTH"/>
</dbReference>
<dbReference type="PANTHER" id="PTHR46558:SF11">
    <property type="entry name" value="HTH-TYPE TRANSCRIPTIONAL REGULATOR XRE"/>
    <property type="match status" value="1"/>
</dbReference>
<dbReference type="Pfam" id="PF01381">
    <property type="entry name" value="HTH_3"/>
    <property type="match status" value="1"/>
</dbReference>
<keyword evidence="4" id="KW-1185">Reference proteome</keyword>
<reference evidence="3 4" key="1">
    <citation type="submission" date="2014-03" db="EMBL/GenBank/DDBJ databases">
        <title>Genome sequence of Clostridium litorale W6, DSM 5388.</title>
        <authorList>
            <person name="Poehlein A."/>
            <person name="Jagirdar A."/>
            <person name="Khonsari B."/>
            <person name="Chibani C.M."/>
            <person name="Gutierrez Gutierrez D.A."/>
            <person name="Davydova E."/>
            <person name="Alghaithi H.S."/>
            <person name="Nair K.P."/>
            <person name="Dhamotharan K."/>
            <person name="Chandran L."/>
            <person name="G W."/>
            <person name="Daniel R."/>
        </authorList>
    </citation>
    <scope>NUCLEOTIDE SEQUENCE [LARGE SCALE GENOMIC DNA]</scope>
    <source>
        <strain evidence="3 4">W6</strain>
    </source>
</reference>
<evidence type="ECO:0000313" key="4">
    <source>
        <dbReference type="Proteomes" id="UP000027946"/>
    </source>
</evidence>
<dbReference type="PROSITE" id="PS50943">
    <property type="entry name" value="HTH_CROC1"/>
    <property type="match status" value="1"/>
</dbReference>
<dbReference type="RefSeq" id="WP_038260867.1">
    <property type="nucleotide sequence ID" value="NZ_FSRH01000001.1"/>
</dbReference>
<dbReference type="AlphaFoldDB" id="A0A069RI30"/>
<dbReference type="Proteomes" id="UP000027946">
    <property type="component" value="Unassembled WGS sequence"/>
</dbReference>
<organism evidence="3 4">
    <name type="scientific">Peptoclostridium litorale DSM 5388</name>
    <dbReference type="NCBI Taxonomy" id="1121324"/>
    <lineage>
        <taxon>Bacteria</taxon>
        <taxon>Bacillati</taxon>
        <taxon>Bacillota</taxon>
        <taxon>Clostridia</taxon>
        <taxon>Peptostreptococcales</taxon>
        <taxon>Peptoclostridiaceae</taxon>
        <taxon>Peptoclostridium</taxon>
    </lineage>
</organism>
<proteinExistence type="predicted"/>
<dbReference type="STRING" id="1121324.CLIT_2c00640"/>
<accession>A0A069RI30</accession>
<dbReference type="SMART" id="SM00530">
    <property type="entry name" value="HTH_XRE"/>
    <property type="match status" value="1"/>
</dbReference>
<protein>
    <recommendedName>
        <fullName evidence="2">HTH cro/C1-type domain-containing protein</fullName>
    </recommendedName>
</protein>
<keyword evidence="1" id="KW-0238">DNA-binding</keyword>
<dbReference type="Gene3D" id="2.60.40.730">
    <property type="entry name" value="SOR catalytic domain"/>
    <property type="match status" value="1"/>
</dbReference>
<dbReference type="InterPro" id="IPR010982">
    <property type="entry name" value="Lambda_DNA-bd_dom_sf"/>
</dbReference>
<evidence type="ECO:0000313" key="3">
    <source>
        <dbReference type="EMBL" id="KDR96458.1"/>
    </source>
</evidence>
<dbReference type="SUPFAM" id="SSF47413">
    <property type="entry name" value="lambda repressor-like DNA-binding domains"/>
    <property type="match status" value="1"/>
</dbReference>
<dbReference type="OrthoDB" id="9813152at2"/>
<evidence type="ECO:0000259" key="2">
    <source>
        <dbReference type="PROSITE" id="PS50943"/>
    </source>
</evidence>
<dbReference type="GO" id="GO:0016491">
    <property type="term" value="F:oxidoreductase activity"/>
    <property type="evidence" value="ECO:0007669"/>
    <property type="project" value="InterPro"/>
</dbReference>
<dbReference type="CDD" id="cd00093">
    <property type="entry name" value="HTH_XRE"/>
    <property type="match status" value="1"/>
</dbReference>
<dbReference type="GO" id="GO:0003677">
    <property type="term" value="F:DNA binding"/>
    <property type="evidence" value="ECO:0007669"/>
    <property type="project" value="UniProtKB-KW"/>
</dbReference>
<dbReference type="EMBL" id="JJMM01000002">
    <property type="protein sequence ID" value="KDR96458.1"/>
    <property type="molecule type" value="Genomic_DNA"/>
</dbReference>
<comment type="caution">
    <text evidence="3">The sequence shown here is derived from an EMBL/GenBank/DDBJ whole genome shotgun (WGS) entry which is preliminary data.</text>
</comment>
<evidence type="ECO:0000256" key="1">
    <source>
        <dbReference type="ARBA" id="ARBA00023125"/>
    </source>
</evidence>
<dbReference type="SUPFAM" id="SSF49367">
    <property type="entry name" value="Superoxide reductase-like"/>
    <property type="match status" value="1"/>
</dbReference>
<dbReference type="SUPFAM" id="SSF57802">
    <property type="entry name" value="Rubredoxin-like"/>
    <property type="match status" value="1"/>
</dbReference>
<name>A0A069RI30_PEPLI</name>
<dbReference type="InterPro" id="IPR036073">
    <property type="entry name" value="Desulfoferrodoxin_Fe-bd_dom_sf"/>
</dbReference>
<dbReference type="Gene3D" id="1.10.260.40">
    <property type="entry name" value="lambda repressor-like DNA-binding domains"/>
    <property type="match status" value="1"/>
</dbReference>